<evidence type="ECO:0000313" key="7">
    <source>
        <dbReference type="EMBL" id="VBB06391.1"/>
    </source>
</evidence>
<feature type="domain" description="Glycosyl transferase family 28 C-terminal" evidence="5">
    <location>
        <begin position="210"/>
        <end position="344"/>
    </location>
</feature>
<dbReference type="Pfam" id="PF06925">
    <property type="entry name" value="MGDG_synth"/>
    <property type="match status" value="1"/>
</dbReference>
<reference evidence="7 8" key="1">
    <citation type="submission" date="2018-06" db="EMBL/GenBank/DDBJ databases">
        <authorList>
            <person name="Strepis N."/>
        </authorList>
    </citation>
    <scope>NUCLEOTIDE SEQUENCE [LARGE SCALE GENOMIC DNA]</scope>
    <source>
        <strain evidence="7">LUCI</strain>
    </source>
</reference>
<dbReference type="InterPro" id="IPR050519">
    <property type="entry name" value="Glycosyltransf_28_UgtP"/>
</dbReference>
<protein>
    <submittedName>
        <fullName evidence="7">Monogalactosyldiacylglycerol (Mgdg) synthase</fullName>
    </submittedName>
</protein>
<dbReference type="InterPro" id="IPR009695">
    <property type="entry name" value="Diacylglyc_glucosyltr_N"/>
</dbReference>
<sequence length="390" mass="42825">MLSKVTNILIVSASVGAGHTQAAQAVRAEIERQNPLARVHIVDFMAGQNSYLNTLLKETYLKMIDIFPNMYDLLYRWSQVPHPGTEVRTIMAQAMKHAMNNLLHRYAPDFLIFTHPFPCAAASYLKRTGKHTLPMAAVVTDFAVHRLWIDSEVDFYFVATRELRSSLEAAGVLPRRIFVTGIPIRSQFRHCGKSSGLRADFGLNRKDPVLLVMGGGLGLGAMKEALLHLNKVPIRLQIVVVAGRNPELKNSLASLMTSSPHHVRILGYTEQIAELMATADLLITKPGALTISEALAMNLPLLFFDSLPGQEEENAAYLSAKGAAVWLREQRDLTPSITHLLSTPAQLASLREHGRQFSHPAAASHIAGVLLRAIIATPATRSNRTAPAIT</sequence>
<evidence type="ECO:0000256" key="2">
    <source>
        <dbReference type="ARBA" id="ARBA00006962"/>
    </source>
</evidence>
<dbReference type="Pfam" id="PF04101">
    <property type="entry name" value="Glyco_tran_28_C"/>
    <property type="match status" value="1"/>
</dbReference>
<dbReference type="AlphaFoldDB" id="A0A498R4M3"/>
<dbReference type="GO" id="GO:0009247">
    <property type="term" value="P:glycolipid biosynthetic process"/>
    <property type="evidence" value="ECO:0007669"/>
    <property type="project" value="InterPro"/>
</dbReference>
<comment type="subcellular location">
    <subcellularLocation>
        <location evidence="1">Membrane</location>
    </subcellularLocation>
</comment>
<dbReference type="OrthoDB" id="9815663at2"/>
<evidence type="ECO:0000259" key="6">
    <source>
        <dbReference type="Pfam" id="PF06925"/>
    </source>
</evidence>
<feature type="domain" description="Diacylglycerol glucosyltransferase N-terminal" evidence="6">
    <location>
        <begin position="19"/>
        <end position="184"/>
    </location>
</feature>
<dbReference type="SUPFAM" id="SSF53756">
    <property type="entry name" value="UDP-Glycosyltransferase/glycogen phosphorylase"/>
    <property type="match status" value="1"/>
</dbReference>
<dbReference type="PANTHER" id="PTHR43025">
    <property type="entry name" value="MONOGALACTOSYLDIACYLGLYCEROL SYNTHASE"/>
    <property type="match status" value="1"/>
</dbReference>
<dbReference type="PANTHER" id="PTHR43025:SF3">
    <property type="entry name" value="MONOGALACTOSYLDIACYLGLYCEROL SYNTHASE 1, CHLOROPLASTIC"/>
    <property type="match status" value="1"/>
</dbReference>
<evidence type="ECO:0000256" key="3">
    <source>
        <dbReference type="ARBA" id="ARBA00022676"/>
    </source>
</evidence>
<keyword evidence="8" id="KW-1185">Reference proteome</keyword>
<organism evidence="7 8">
    <name type="scientific">Lucifera butyrica</name>
    <dbReference type="NCBI Taxonomy" id="1351585"/>
    <lineage>
        <taxon>Bacteria</taxon>
        <taxon>Bacillati</taxon>
        <taxon>Bacillota</taxon>
        <taxon>Negativicutes</taxon>
        <taxon>Veillonellales</taxon>
        <taxon>Veillonellaceae</taxon>
        <taxon>Lucifera</taxon>
    </lineage>
</organism>
<dbReference type="InterPro" id="IPR007235">
    <property type="entry name" value="Glyco_trans_28_C"/>
</dbReference>
<dbReference type="GO" id="GO:0016758">
    <property type="term" value="F:hexosyltransferase activity"/>
    <property type="evidence" value="ECO:0007669"/>
    <property type="project" value="InterPro"/>
</dbReference>
<dbReference type="EMBL" id="UPPP01000063">
    <property type="protein sequence ID" value="VBB06391.1"/>
    <property type="molecule type" value="Genomic_DNA"/>
</dbReference>
<name>A0A498R4M3_9FIRM</name>
<dbReference type="RefSeq" id="WP_122627341.1">
    <property type="nucleotide sequence ID" value="NZ_UPPP01000063.1"/>
</dbReference>
<dbReference type="Proteomes" id="UP000277811">
    <property type="component" value="Unassembled WGS sequence"/>
</dbReference>
<evidence type="ECO:0000313" key="8">
    <source>
        <dbReference type="Proteomes" id="UP000277811"/>
    </source>
</evidence>
<dbReference type="GO" id="GO:0016020">
    <property type="term" value="C:membrane"/>
    <property type="evidence" value="ECO:0007669"/>
    <property type="project" value="UniProtKB-SubCell"/>
</dbReference>
<evidence type="ECO:0000256" key="4">
    <source>
        <dbReference type="ARBA" id="ARBA00022679"/>
    </source>
</evidence>
<proteinExistence type="inferred from homology"/>
<evidence type="ECO:0000259" key="5">
    <source>
        <dbReference type="Pfam" id="PF04101"/>
    </source>
</evidence>
<accession>A0A498R4M3</accession>
<gene>
    <name evidence="7" type="ORF">LUCI_1622</name>
</gene>
<evidence type="ECO:0000256" key="1">
    <source>
        <dbReference type="ARBA" id="ARBA00004370"/>
    </source>
</evidence>
<keyword evidence="3" id="KW-0328">Glycosyltransferase</keyword>
<keyword evidence="4" id="KW-0808">Transferase</keyword>
<comment type="similarity">
    <text evidence="2">Belongs to the glycosyltransferase 28 family.</text>
</comment>
<dbReference type="Gene3D" id="3.40.50.2000">
    <property type="entry name" value="Glycogen Phosphorylase B"/>
    <property type="match status" value="1"/>
</dbReference>